<protein>
    <submittedName>
        <fullName evidence="2">Protein MICRORCHIDIA 2</fullName>
    </submittedName>
</protein>
<gene>
    <name evidence="2" type="primary">MORC2_0</name>
    <name evidence="2" type="ORF">CK203_006137</name>
</gene>
<name>A0A438K5Z7_VITVI</name>
<organism evidence="2 3">
    <name type="scientific">Vitis vinifera</name>
    <name type="common">Grape</name>
    <dbReference type="NCBI Taxonomy" id="29760"/>
    <lineage>
        <taxon>Eukaryota</taxon>
        <taxon>Viridiplantae</taxon>
        <taxon>Streptophyta</taxon>
        <taxon>Embryophyta</taxon>
        <taxon>Tracheophyta</taxon>
        <taxon>Spermatophyta</taxon>
        <taxon>Magnoliopsida</taxon>
        <taxon>eudicotyledons</taxon>
        <taxon>Gunneridae</taxon>
        <taxon>Pentapetalae</taxon>
        <taxon>rosids</taxon>
        <taxon>Vitales</taxon>
        <taxon>Vitaceae</taxon>
        <taxon>Viteae</taxon>
        <taxon>Vitis</taxon>
    </lineage>
</organism>
<evidence type="ECO:0000256" key="1">
    <source>
        <dbReference type="SAM" id="MobiDB-lite"/>
    </source>
</evidence>
<dbReference type="GO" id="GO:0016887">
    <property type="term" value="F:ATP hydrolysis activity"/>
    <property type="evidence" value="ECO:0007669"/>
    <property type="project" value="InterPro"/>
</dbReference>
<evidence type="ECO:0000313" key="2">
    <source>
        <dbReference type="EMBL" id="RVX16621.1"/>
    </source>
</evidence>
<dbReference type="Proteomes" id="UP000288805">
    <property type="component" value="Unassembled WGS sequence"/>
</dbReference>
<dbReference type="InterPro" id="IPR045261">
    <property type="entry name" value="MORC_ATPase"/>
</dbReference>
<reference evidence="2 3" key="1">
    <citation type="journal article" date="2018" name="PLoS Genet.">
        <title>Population sequencing reveals clonal diversity and ancestral inbreeding in the grapevine cultivar Chardonnay.</title>
        <authorList>
            <person name="Roach M.J."/>
            <person name="Johnson D.L."/>
            <person name="Bohlmann J."/>
            <person name="van Vuuren H.J."/>
            <person name="Jones S.J."/>
            <person name="Pretorius I.S."/>
            <person name="Schmidt S.A."/>
            <person name="Borneman A.R."/>
        </authorList>
    </citation>
    <scope>NUCLEOTIDE SEQUENCE [LARGE SCALE GENOMIC DNA]</scope>
    <source>
        <strain evidence="3">cv. Chardonnay</strain>
        <tissue evidence="2">Leaf</tissue>
    </source>
</reference>
<dbReference type="PANTHER" id="PTHR23336">
    <property type="entry name" value="ZINC FINGER CW-TYPE COILED-COIL DOMAIN PROTEIN 3"/>
    <property type="match status" value="1"/>
</dbReference>
<feature type="compositionally biased region" description="Low complexity" evidence="1">
    <location>
        <begin position="35"/>
        <end position="48"/>
    </location>
</feature>
<accession>A0A438K5Z7</accession>
<dbReference type="EMBL" id="QGNW01000015">
    <property type="protein sequence ID" value="RVX16621.1"/>
    <property type="molecule type" value="Genomic_DNA"/>
</dbReference>
<proteinExistence type="predicted"/>
<comment type="caution">
    <text evidence="2">The sequence shown here is derived from an EMBL/GenBank/DDBJ whole genome shotgun (WGS) entry which is preliminary data.</text>
</comment>
<feature type="region of interest" description="Disordered" evidence="1">
    <location>
        <begin position="22"/>
        <end position="54"/>
    </location>
</feature>
<sequence length="148" mass="16431">MSPMSLKPEKEGMDVVEIASSDDEGGVGVERTSNQQVQTDQVGQQTVVPLPPAEPPLSRSFWKAGAYDNTPSKLTPAPDQLEHARVHPKFLHSNATSHKWAFGGKFLCHKNKRKKGIAAIAELLDNAVDELWWFFLTCTYSPNRWTVG</sequence>
<evidence type="ECO:0000313" key="3">
    <source>
        <dbReference type="Proteomes" id="UP000288805"/>
    </source>
</evidence>
<dbReference type="AlphaFoldDB" id="A0A438K5Z7"/>
<dbReference type="PANTHER" id="PTHR23336:SF50">
    <property type="entry name" value="PROTEIN MICRORCHIDIA 1-RELATED"/>
    <property type="match status" value="1"/>
</dbReference>